<dbReference type="GO" id="GO:0017183">
    <property type="term" value="P:protein histidyl modification to diphthamide"/>
    <property type="evidence" value="ECO:0007669"/>
    <property type="project" value="UniProtKB-UniPathway"/>
</dbReference>
<evidence type="ECO:0000256" key="4">
    <source>
        <dbReference type="ARBA" id="ARBA00018426"/>
    </source>
</evidence>
<dbReference type="PANTHER" id="PTHR12196">
    <property type="entry name" value="DOMAIN OF UNKNOWN FUNCTION 71 DUF71 -CONTAINING PROTEIN"/>
    <property type="match status" value="1"/>
</dbReference>
<dbReference type="InParanoid" id="A0A5K4F8B7"/>
<dbReference type="GO" id="GO:0005524">
    <property type="term" value="F:ATP binding"/>
    <property type="evidence" value="ECO:0007669"/>
    <property type="project" value="UniProtKB-KW"/>
</dbReference>
<protein>
    <recommendedName>
        <fullName evidence="4">Diphthine--ammonia ligase</fullName>
        <ecNumber evidence="3">6.3.1.14</ecNumber>
    </recommendedName>
    <alternativeName>
        <fullName evidence="9">ATP-binding domain-containing protein 4</fullName>
    </alternativeName>
    <alternativeName>
        <fullName evidence="8">Diphthamide synthase</fullName>
    </alternativeName>
    <alternativeName>
        <fullName evidence="10">Diphthamide synthetase</fullName>
    </alternativeName>
    <alternativeName>
        <fullName evidence="11">Protein DPH6 homolog</fullName>
    </alternativeName>
</protein>
<keyword evidence="14" id="KW-1185">Reference proteome</keyword>
<evidence type="ECO:0000256" key="8">
    <source>
        <dbReference type="ARBA" id="ARBA00029814"/>
    </source>
</evidence>
<evidence type="ECO:0000256" key="5">
    <source>
        <dbReference type="ARBA" id="ARBA00022598"/>
    </source>
</evidence>
<dbReference type="NCBIfam" id="TIGR00290">
    <property type="entry name" value="MJ0570_dom"/>
    <property type="match status" value="1"/>
</dbReference>
<organism evidence="14 15">
    <name type="scientific">Schistosoma mansoni</name>
    <name type="common">Blood fluke</name>
    <dbReference type="NCBI Taxonomy" id="6183"/>
    <lineage>
        <taxon>Eukaryota</taxon>
        <taxon>Metazoa</taxon>
        <taxon>Spiralia</taxon>
        <taxon>Lophotrochozoa</taxon>
        <taxon>Platyhelminthes</taxon>
        <taxon>Trematoda</taxon>
        <taxon>Digenea</taxon>
        <taxon>Strigeidida</taxon>
        <taxon>Schistosomatoidea</taxon>
        <taxon>Schistosomatidae</taxon>
        <taxon>Schistosoma</taxon>
    </lineage>
</organism>
<keyword evidence="5" id="KW-0436">Ligase</keyword>
<dbReference type="FunFam" id="3.40.50.620:FF:000145">
    <property type="entry name" value="ATP-binding domain containing protein"/>
    <property type="match status" value="1"/>
</dbReference>
<accession>A0A5K4F8B7</accession>
<dbReference type="UniPathway" id="UPA00559"/>
<name>A0A5K4F8B7_SCHMA</name>
<dbReference type="FunCoup" id="A0A5K4F8B7">
    <property type="interactions" value="160"/>
</dbReference>
<evidence type="ECO:0000256" key="3">
    <source>
        <dbReference type="ARBA" id="ARBA00012089"/>
    </source>
</evidence>
<dbReference type="PANTHER" id="PTHR12196:SF2">
    <property type="entry name" value="DIPHTHINE--AMMONIA LIGASE"/>
    <property type="match status" value="1"/>
</dbReference>
<proteinExistence type="inferred from homology"/>
<dbReference type="Proteomes" id="UP000008854">
    <property type="component" value="Unassembled WGS sequence"/>
</dbReference>
<evidence type="ECO:0000256" key="2">
    <source>
        <dbReference type="ARBA" id="ARBA00008496"/>
    </source>
</evidence>
<dbReference type="FunFam" id="3.90.1490.10:FF:000001">
    <property type="entry name" value="Diphthine--ammonia ligase"/>
    <property type="match status" value="1"/>
</dbReference>
<dbReference type="Gene3D" id="3.40.50.620">
    <property type="entry name" value="HUPs"/>
    <property type="match status" value="1"/>
</dbReference>
<evidence type="ECO:0000256" key="7">
    <source>
        <dbReference type="ARBA" id="ARBA00022840"/>
    </source>
</evidence>
<comment type="similarity">
    <text evidence="2">Belongs to the Diphthine--ammonia ligase family.</text>
</comment>
<dbReference type="SUPFAM" id="SSF52402">
    <property type="entry name" value="Adenine nucleotide alpha hydrolases-like"/>
    <property type="match status" value="1"/>
</dbReference>
<evidence type="ECO:0000256" key="12">
    <source>
        <dbReference type="ARBA" id="ARBA00048108"/>
    </source>
</evidence>
<keyword evidence="6" id="KW-0547">Nucleotide-binding</keyword>
<dbReference type="Pfam" id="PF01902">
    <property type="entry name" value="Diphthami_syn_2"/>
    <property type="match status" value="1"/>
</dbReference>
<dbReference type="GO" id="GO:0017178">
    <property type="term" value="F:diphthine-ammonia ligase activity"/>
    <property type="evidence" value="ECO:0007669"/>
    <property type="project" value="UniProtKB-EC"/>
</dbReference>
<dbReference type="AlphaFoldDB" id="A0A5K4F8B7"/>
<dbReference type="InterPro" id="IPR014729">
    <property type="entry name" value="Rossmann-like_a/b/a_fold"/>
</dbReference>
<comment type="pathway">
    <text evidence="1">Protein modification; peptidyl-diphthamide biosynthesis.</text>
</comment>
<dbReference type="InterPro" id="IPR002761">
    <property type="entry name" value="Diphthami_syn_dom"/>
</dbReference>
<dbReference type="CDD" id="cd01994">
    <property type="entry name" value="AANH_PF0828-like"/>
    <property type="match status" value="1"/>
</dbReference>
<dbReference type="STRING" id="6183.A0A5K4F8B7"/>
<evidence type="ECO:0000313" key="14">
    <source>
        <dbReference type="Proteomes" id="UP000008854"/>
    </source>
</evidence>
<dbReference type="Gene3D" id="3.90.1490.10">
    <property type="entry name" value="putative n-type atp pyrophosphatase, domain 2"/>
    <property type="match status" value="1"/>
</dbReference>
<evidence type="ECO:0000256" key="10">
    <source>
        <dbReference type="ARBA" id="ARBA00031552"/>
    </source>
</evidence>
<feature type="domain" description="Diphthamide synthase" evidence="13">
    <location>
        <begin position="1"/>
        <end position="226"/>
    </location>
</feature>
<evidence type="ECO:0000256" key="6">
    <source>
        <dbReference type="ARBA" id="ARBA00022741"/>
    </source>
</evidence>
<reference evidence="14" key="1">
    <citation type="journal article" date="2012" name="PLoS Negl. Trop. Dis.">
        <title>A systematically improved high quality genome and transcriptome of the human blood fluke Schistosoma mansoni.</title>
        <authorList>
            <person name="Protasio A.V."/>
            <person name="Tsai I.J."/>
            <person name="Babbage A."/>
            <person name="Nichol S."/>
            <person name="Hunt M."/>
            <person name="Aslett M.A."/>
            <person name="De Silva N."/>
            <person name="Velarde G.S."/>
            <person name="Anderson T.J."/>
            <person name="Clark R.C."/>
            <person name="Davidson C."/>
            <person name="Dillon G.P."/>
            <person name="Holroyd N.E."/>
            <person name="LoVerde P.T."/>
            <person name="Lloyd C."/>
            <person name="McQuillan J."/>
            <person name="Oliveira G."/>
            <person name="Otto T.D."/>
            <person name="Parker-Manuel S.J."/>
            <person name="Quail M.A."/>
            <person name="Wilson R.A."/>
            <person name="Zerlotini A."/>
            <person name="Dunne D.W."/>
            <person name="Berriman M."/>
        </authorList>
    </citation>
    <scope>NUCLEOTIDE SEQUENCE [LARGE SCALE GENOMIC DNA]</scope>
    <source>
        <strain evidence="14">Puerto Rican</strain>
    </source>
</reference>
<evidence type="ECO:0000256" key="9">
    <source>
        <dbReference type="ARBA" id="ARBA00031202"/>
    </source>
</evidence>
<evidence type="ECO:0000313" key="15">
    <source>
        <dbReference type="WBParaSite" id="Smp_324080.1"/>
    </source>
</evidence>
<keyword evidence="7" id="KW-0067">ATP-binding</keyword>
<evidence type="ECO:0000256" key="11">
    <source>
        <dbReference type="ARBA" id="ARBA00032849"/>
    </source>
</evidence>
<dbReference type="EC" id="6.3.1.14" evidence="3"/>
<sequence length="462" mass="52695">MKFVALVSGGKDSIYNIMECIVHGHSLVALVNLCPPKCSDNETSEIDSYMYQSVGSEAIGYISNALEVPLYQMELRRVSHCRRMLYRQCSNDEVEDLYDILCRVLSEIPDVTAVSSGAILSDYQRYRVENVTRRLGLRSLCFLWQRSQEELLEDIVSAGIDAIIIKIAAFGLTVEDFLGVHLSSIAYKLRQLSVPPWSLNVCGEGGEFETVTLDCPIFNSRIRLQSEPEIVTHSKDPFSPTAYLRLRNLLLEAKPLDEVCRTPEQFLSLKGKHINVENTSTHERSPFITPFERLKSISLKTCEEIKGDFINAMLRKTNNNGNNDNQKYDECDRKSINNFARSLGNGMYVTSNYYGTGEKVDEIYEATEDAFSQMKNVFALNEIKPQQIVQFIVVLSQRLSPDVFSSFNEAYTGQLNRWLEEVEIDSINSKTEYIDSYMPTRVCICVNSNAQFIQNYQIKTWY</sequence>
<evidence type="ECO:0000259" key="13">
    <source>
        <dbReference type="Pfam" id="PF01902"/>
    </source>
</evidence>
<reference evidence="15" key="2">
    <citation type="submission" date="2019-11" db="UniProtKB">
        <authorList>
            <consortium name="WormBaseParasite"/>
        </authorList>
    </citation>
    <scope>IDENTIFICATION</scope>
    <source>
        <strain evidence="15">Puerto Rican</strain>
    </source>
</reference>
<comment type="catalytic activity">
    <reaction evidence="12">
        <text>diphthine-[translation elongation factor 2] + NH4(+) + ATP = diphthamide-[translation elongation factor 2] + AMP + diphosphate + H(+)</text>
        <dbReference type="Rhea" id="RHEA:19753"/>
        <dbReference type="Rhea" id="RHEA-COMP:10172"/>
        <dbReference type="Rhea" id="RHEA-COMP:10174"/>
        <dbReference type="ChEBI" id="CHEBI:15378"/>
        <dbReference type="ChEBI" id="CHEBI:16692"/>
        <dbReference type="ChEBI" id="CHEBI:28938"/>
        <dbReference type="ChEBI" id="CHEBI:30616"/>
        <dbReference type="ChEBI" id="CHEBI:33019"/>
        <dbReference type="ChEBI" id="CHEBI:82696"/>
        <dbReference type="ChEBI" id="CHEBI:456215"/>
        <dbReference type="EC" id="6.3.1.14"/>
    </reaction>
</comment>
<evidence type="ECO:0000256" key="1">
    <source>
        <dbReference type="ARBA" id="ARBA00005156"/>
    </source>
</evidence>
<dbReference type="InterPro" id="IPR030662">
    <property type="entry name" value="DPH6/MJ0570"/>
</dbReference>
<dbReference type="WBParaSite" id="Smp_324080.1">
    <property type="protein sequence ID" value="Smp_324080.1"/>
    <property type="gene ID" value="Smp_324080"/>
</dbReference>